<dbReference type="EMBL" id="JABBNB010000015">
    <property type="protein sequence ID" value="NMO02619.1"/>
    <property type="molecule type" value="Genomic_DNA"/>
</dbReference>
<dbReference type="PANTHER" id="PTHR43731:SF14">
    <property type="entry name" value="PRESENILIN-ASSOCIATED RHOMBOID-LIKE PROTEIN, MITOCHONDRIAL"/>
    <property type="match status" value="1"/>
</dbReference>
<feature type="domain" description="Peptidase S54 rhomboid" evidence="8">
    <location>
        <begin position="61"/>
        <end position="191"/>
    </location>
</feature>
<dbReference type="GO" id="GO:0016020">
    <property type="term" value="C:membrane"/>
    <property type="evidence" value="ECO:0007669"/>
    <property type="project" value="UniProtKB-SubCell"/>
</dbReference>
<evidence type="ECO:0000259" key="8">
    <source>
        <dbReference type="Pfam" id="PF01694"/>
    </source>
</evidence>
<dbReference type="Gene3D" id="1.20.1540.10">
    <property type="entry name" value="Rhomboid-like"/>
    <property type="match status" value="1"/>
</dbReference>
<feature type="transmembrane region" description="Helical" evidence="7">
    <location>
        <begin position="175"/>
        <end position="195"/>
    </location>
</feature>
<keyword evidence="4" id="KW-0378">Hydrolase</keyword>
<keyword evidence="6 7" id="KW-0472">Membrane</keyword>
<proteinExistence type="inferred from homology"/>
<comment type="caution">
    <text evidence="9">The sequence shown here is derived from an EMBL/GenBank/DDBJ whole genome shotgun (WGS) entry which is preliminary data.</text>
</comment>
<dbReference type="InterPro" id="IPR035952">
    <property type="entry name" value="Rhomboid-like_sf"/>
</dbReference>
<dbReference type="AlphaFoldDB" id="A0A848KWF1"/>
<accession>A0A848KWF1</accession>
<keyword evidence="3 7" id="KW-0812">Transmembrane</keyword>
<dbReference type="Proteomes" id="UP000550729">
    <property type="component" value="Unassembled WGS sequence"/>
</dbReference>
<dbReference type="InterPro" id="IPR022764">
    <property type="entry name" value="Peptidase_S54_rhomboid_dom"/>
</dbReference>
<comment type="similarity">
    <text evidence="2">Belongs to the peptidase S54 family.</text>
</comment>
<evidence type="ECO:0000256" key="7">
    <source>
        <dbReference type="SAM" id="Phobius"/>
    </source>
</evidence>
<comment type="subcellular location">
    <subcellularLocation>
        <location evidence="1">Membrane</location>
        <topology evidence="1">Multi-pass membrane protein</topology>
    </subcellularLocation>
</comment>
<feature type="transmembrane region" description="Helical" evidence="7">
    <location>
        <begin position="102"/>
        <end position="120"/>
    </location>
</feature>
<keyword evidence="10" id="KW-1185">Reference proteome</keyword>
<protein>
    <submittedName>
        <fullName evidence="9">Rhomboid family intramembrane serine protease</fullName>
    </submittedName>
</protein>
<evidence type="ECO:0000313" key="10">
    <source>
        <dbReference type="Proteomes" id="UP000550729"/>
    </source>
</evidence>
<feature type="transmembrane region" description="Helical" evidence="7">
    <location>
        <begin position="126"/>
        <end position="145"/>
    </location>
</feature>
<evidence type="ECO:0000256" key="6">
    <source>
        <dbReference type="ARBA" id="ARBA00023136"/>
    </source>
</evidence>
<dbReference type="Pfam" id="PF01694">
    <property type="entry name" value="Rhomboid"/>
    <property type="match status" value="1"/>
</dbReference>
<organism evidence="9 10">
    <name type="scientific">Gordonia asplenii</name>
    <dbReference type="NCBI Taxonomy" id="2725283"/>
    <lineage>
        <taxon>Bacteria</taxon>
        <taxon>Bacillati</taxon>
        <taxon>Actinomycetota</taxon>
        <taxon>Actinomycetes</taxon>
        <taxon>Mycobacteriales</taxon>
        <taxon>Gordoniaceae</taxon>
        <taxon>Gordonia</taxon>
    </lineage>
</organism>
<name>A0A848KWF1_9ACTN</name>
<keyword evidence="9" id="KW-0645">Protease</keyword>
<keyword evidence="5 7" id="KW-1133">Transmembrane helix</keyword>
<evidence type="ECO:0000313" key="9">
    <source>
        <dbReference type="EMBL" id="NMO02619.1"/>
    </source>
</evidence>
<sequence length="246" mass="25175">MGRASTTTVAGARPLVTYTLIAINVAIYGICAVQAKSTDIAATLPPLFDRWALSGLDLANGEYWRLLTSGFLHLSLIHIGVNMFSLYVLGRSLEPALGSSQFTMVYLTALFGGSAAVGLFASPLVLTAGASGAIYGLMGALLVLVLRARASVGPVLGIIAVNIVLSITLPGISILAHLGGLAFGVVSAAVFVFVPGLMLRDPTSRTVAGVTSATRVAWAVAGVVLVIAVVAGVYAGRLPLIESPLT</sequence>
<dbReference type="RefSeq" id="WP_170195124.1">
    <property type="nucleotide sequence ID" value="NZ_JABBNB010000015.1"/>
</dbReference>
<dbReference type="GO" id="GO:0004252">
    <property type="term" value="F:serine-type endopeptidase activity"/>
    <property type="evidence" value="ECO:0007669"/>
    <property type="project" value="InterPro"/>
</dbReference>
<evidence type="ECO:0000256" key="1">
    <source>
        <dbReference type="ARBA" id="ARBA00004141"/>
    </source>
</evidence>
<dbReference type="SUPFAM" id="SSF144091">
    <property type="entry name" value="Rhomboid-like"/>
    <property type="match status" value="1"/>
</dbReference>
<feature type="transmembrane region" description="Helical" evidence="7">
    <location>
        <begin position="152"/>
        <end position="169"/>
    </location>
</feature>
<dbReference type="GO" id="GO:0006508">
    <property type="term" value="P:proteolysis"/>
    <property type="evidence" value="ECO:0007669"/>
    <property type="project" value="UniProtKB-KW"/>
</dbReference>
<reference evidence="9 10" key="1">
    <citation type="submission" date="2020-04" db="EMBL/GenBank/DDBJ databases">
        <title>Gordonia sp. nov. TBRC 11910.</title>
        <authorList>
            <person name="Suriyachadkun C."/>
        </authorList>
    </citation>
    <scope>NUCLEOTIDE SEQUENCE [LARGE SCALE GENOMIC DNA]</scope>
    <source>
        <strain evidence="9 10">TBRC 11910</strain>
    </source>
</reference>
<feature type="transmembrane region" description="Helical" evidence="7">
    <location>
        <begin position="216"/>
        <end position="236"/>
    </location>
</feature>
<evidence type="ECO:0000256" key="5">
    <source>
        <dbReference type="ARBA" id="ARBA00022989"/>
    </source>
</evidence>
<feature type="transmembrane region" description="Helical" evidence="7">
    <location>
        <begin position="71"/>
        <end position="90"/>
    </location>
</feature>
<dbReference type="PANTHER" id="PTHR43731">
    <property type="entry name" value="RHOMBOID PROTEASE"/>
    <property type="match status" value="1"/>
</dbReference>
<evidence type="ECO:0000256" key="2">
    <source>
        <dbReference type="ARBA" id="ARBA00009045"/>
    </source>
</evidence>
<gene>
    <name evidence="9" type="ORF">HH308_15505</name>
</gene>
<evidence type="ECO:0000256" key="3">
    <source>
        <dbReference type="ARBA" id="ARBA00022692"/>
    </source>
</evidence>
<dbReference type="InterPro" id="IPR050925">
    <property type="entry name" value="Rhomboid_protease_S54"/>
</dbReference>
<evidence type="ECO:0000256" key="4">
    <source>
        <dbReference type="ARBA" id="ARBA00022801"/>
    </source>
</evidence>